<dbReference type="Pfam" id="PF00400">
    <property type="entry name" value="WD40"/>
    <property type="match status" value="1"/>
</dbReference>
<evidence type="ECO:0000256" key="1">
    <source>
        <dbReference type="PROSITE-ProRule" id="PRU00221"/>
    </source>
</evidence>
<feature type="region of interest" description="Disordered" evidence="3">
    <location>
        <begin position="1145"/>
        <end position="1184"/>
    </location>
</feature>
<accession>D8SDW4</accession>
<evidence type="ECO:0000259" key="4">
    <source>
        <dbReference type="Pfam" id="PF24782"/>
    </source>
</evidence>
<feature type="region of interest" description="Disordered" evidence="3">
    <location>
        <begin position="1022"/>
        <end position="1043"/>
    </location>
</feature>
<protein>
    <recommendedName>
        <fullName evidence="4">MABP1/WDR62 second WD40 domain-containing protein</fullName>
    </recommendedName>
</protein>
<feature type="compositionally biased region" description="Polar residues" evidence="3">
    <location>
        <begin position="1154"/>
        <end position="1170"/>
    </location>
</feature>
<organism evidence="6">
    <name type="scientific">Selaginella moellendorffii</name>
    <name type="common">Spikemoss</name>
    <dbReference type="NCBI Taxonomy" id="88036"/>
    <lineage>
        <taxon>Eukaryota</taxon>
        <taxon>Viridiplantae</taxon>
        <taxon>Streptophyta</taxon>
        <taxon>Embryophyta</taxon>
        <taxon>Tracheophyta</taxon>
        <taxon>Lycopodiopsida</taxon>
        <taxon>Selaginellales</taxon>
        <taxon>Selaginellaceae</taxon>
        <taxon>Selaginella</taxon>
    </lineage>
</organism>
<dbReference type="OMA" id="SHNACIW"/>
<feature type="repeat" description="WD" evidence="1">
    <location>
        <begin position="702"/>
        <end position="735"/>
    </location>
</feature>
<dbReference type="eggNOG" id="KOG1408">
    <property type="taxonomic scope" value="Eukaryota"/>
</dbReference>
<feature type="compositionally biased region" description="Polar residues" evidence="3">
    <location>
        <begin position="883"/>
        <end position="906"/>
    </location>
</feature>
<evidence type="ECO:0000256" key="2">
    <source>
        <dbReference type="SAM" id="Coils"/>
    </source>
</evidence>
<dbReference type="SMART" id="SM00320">
    <property type="entry name" value="WD40"/>
    <property type="match status" value="11"/>
</dbReference>
<gene>
    <name evidence="5" type="ORF">SELMODRAFT_421024</name>
</gene>
<dbReference type="HOGENOM" id="CLU_003365_1_0_1"/>
<feature type="region of interest" description="Disordered" evidence="3">
    <location>
        <begin position="1316"/>
        <end position="1335"/>
    </location>
</feature>
<dbReference type="Gramene" id="EFJ17413">
    <property type="protein sequence ID" value="EFJ17413"/>
    <property type="gene ID" value="SELMODRAFT_421024"/>
</dbReference>
<name>D8SDW4_SELML</name>
<dbReference type="Proteomes" id="UP000001514">
    <property type="component" value="Unassembled WGS sequence"/>
</dbReference>
<dbReference type="PANTHER" id="PTHR45589:SF1">
    <property type="entry name" value="WD REPEAT DOMAIN 62, ISOFORM G"/>
    <property type="match status" value="1"/>
</dbReference>
<dbReference type="InterPro" id="IPR036322">
    <property type="entry name" value="WD40_repeat_dom_sf"/>
</dbReference>
<feature type="region of interest" description="Disordered" evidence="3">
    <location>
        <begin position="815"/>
        <end position="846"/>
    </location>
</feature>
<keyword evidence="2" id="KW-0175">Coiled coil</keyword>
<dbReference type="PROSITE" id="PS50294">
    <property type="entry name" value="WD_REPEATS_REGION"/>
    <property type="match status" value="1"/>
</dbReference>
<sequence length="1428" mass="155623">MRLLRRKIKKTDANGRIELERVIGLTVTNASGLATNAATGEVAYIAGCVVVIYNPKTNTQSRFLIANRTPKAVSCVAYSYHGGKLVAAGESGHQPAVIIWDSISGQCMIELKTHKIGISCVEFSPNGRHIVSVGVPHDGFLCLWEWRSGTLLSKTRTSTVSSPVSSVHYASDGSFFITAGIKHLRQWSVVQGGRARPTAANGSTLEGKAINLGSQKDGSFVSISSSKDPAAQSANIHPIYVLTNAGILCLLHLGIAVEKWVDLKVRRGFDLAVSETHVACACSDGIVRLFALGTLAYAATLPRPAPYGYHGLTDSNMCTALSVGRVHGINFPDAVACSFIASGDRIGTDGDGFMVAVVYGDHSLYVWDVRDFSKISRCRTFLGHASCIWDVTSVPQFHALKSNAGKENVVGGECFATCSADGSIRLWNVGPDKDVSQAVASKSANVYCKDILGVLYTDVKDILRPSEQDVDSQDSSQGFRAISVSADGKYLASGDRSGNLRVYDLMTFEMVSFQEAHDAEILSLSFSAGFQTRSEEQMPLLASGGRDRLVHMYDVNRNFEVIETLDDHSASITGVKFACGGTRLLSCSADKSVVFRHIESKDGCTRSSRYHQEVALRGTIYDMDLHPNEKFVVTAEQLLQDKKVNILNLTTGKPVRNIKPESDFGEPIKVRVDPSGTFVLCSHSDKCIRLYDFASGELLTHASGHAEVITGMSWLPDCKHLISVSGDSCIFIWKLPPIMSRTMRRKLISQAEAQPPPRYLKSALKRSQIGRLRTSKTSLIRLSLVDSAQENPALATNEEPSFKFSVSKLPSWAQSKVEEENSESSKRTTADNPEENAQSAESRWVERVGNHGYKLATEAGEETPPATIHVSGFGARRRFSVENSVTNQDSTPESSLNSQTDGSPMSSPRDPPRKETQWKTVHTVFFDEMDFLPDTGHGDEAAHHFGSRVITTTFASSAEEQEDGLVVCLPEYEGPKCGGLGTFEETVMSTPRKDGGNHALDNGKNAGDQIVGIDSGRDEVKNCSSSPMDCNVSPGDDTDGWDENSSPRRDLFSAHFDKLTSAAKANSSTRSSLSARFFARTTRTPIVQNQDALLEDDDVTSNPGCLLAAERERLKLQERQDKMASEVQRMRERLVNLGMAVCEGGKAEKRPLEDTTNQSTPTKHLSSNNYEPEETTQPDDYKMRPLDAPKRPMVEAEDVSCGTASTIESAPSSPGNLADMCTSPQKMMEAVPEFGGCLPRPECEYVAALEDLERAAERATSLFSELQEFPVDNFGVSNLDLAARLTQSYQSVLPDALQKIQNLANQLSTRGILTATSERAADTPTSDNGLLSRPNTAASLGASDVARSSVDIEGLLERYSTRFSENLAHQVLALVQKGLGTETKPQRLQEVHSRFDMGPHFSPQQRKTNERLVEKLLSEITNVKDIPE</sequence>
<dbReference type="SUPFAM" id="SSF50978">
    <property type="entry name" value="WD40 repeat-like"/>
    <property type="match status" value="1"/>
</dbReference>
<dbReference type="InterPro" id="IPR011047">
    <property type="entry name" value="Quinoprotein_ADH-like_sf"/>
</dbReference>
<proteinExistence type="predicted"/>
<dbReference type="InterPro" id="IPR001680">
    <property type="entry name" value="WD40_rpt"/>
</dbReference>
<dbReference type="EMBL" id="GL377614">
    <property type="protein sequence ID" value="EFJ17413.1"/>
    <property type="molecule type" value="Genomic_DNA"/>
</dbReference>
<evidence type="ECO:0000256" key="3">
    <source>
        <dbReference type="SAM" id="MobiDB-lite"/>
    </source>
</evidence>
<feature type="region of interest" description="Disordered" evidence="3">
    <location>
        <begin position="883"/>
        <end position="916"/>
    </location>
</feature>
<feature type="coiled-coil region" evidence="2">
    <location>
        <begin position="1106"/>
        <end position="1133"/>
    </location>
</feature>
<dbReference type="Gene3D" id="2.130.10.10">
    <property type="entry name" value="YVTN repeat-like/Quinoprotein amine dehydrogenase"/>
    <property type="match status" value="4"/>
</dbReference>
<dbReference type="PANTHER" id="PTHR45589">
    <property type="entry name" value="WD REPEAT DOMAIN 62, ISOFORM G"/>
    <property type="match status" value="1"/>
</dbReference>
<dbReference type="STRING" id="88036.D8SDW4"/>
<keyword evidence="6" id="KW-1185">Reference proteome</keyword>
<keyword evidence="1" id="KW-0853">WD repeat</keyword>
<feature type="domain" description="MABP1/WDR62 second WD40" evidence="4">
    <location>
        <begin position="388"/>
        <end position="735"/>
    </location>
</feature>
<dbReference type="SUPFAM" id="SSF50998">
    <property type="entry name" value="Quinoprotein alcohol dehydrogenase-like"/>
    <property type="match status" value="1"/>
</dbReference>
<evidence type="ECO:0000313" key="6">
    <source>
        <dbReference type="Proteomes" id="UP000001514"/>
    </source>
</evidence>
<dbReference type="FunCoup" id="D8SDW4">
    <property type="interactions" value="587"/>
</dbReference>
<evidence type="ECO:0000313" key="5">
    <source>
        <dbReference type="EMBL" id="EFJ17413.1"/>
    </source>
</evidence>
<dbReference type="InterPro" id="IPR056162">
    <property type="entry name" value="WD40_MABP1-WDR62_2nd"/>
</dbReference>
<dbReference type="PROSITE" id="PS50082">
    <property type="entry name" value="WD_REPEATS_2"/>
    <property type="match status" value="1"/>
</dbReference>
<reference evidence="5 6" key="1">
    <citation type="journal article" date="2011" name="Science">
        <title>The Selaginella genome identifies genetic changes associated with the evolution of vascular plants.</title>
        <authorList>
            <person name="Banks J.A."/>
            <person name="Nishiyama T."/>
            <person name="Hasebe M."/>
            <person name="Bowman J.L."/>
            <person name="Gribskov M."/>
            <person name="dePamphilis C."/>
            <person name="Albert V.A."/>
            <person name="Aono N."/>
            <person name="Aoyama T."/>
            <person name="Ambrose B.A."/>
            <person name="Ashton N.W."/>
            <person name="Axtell M.J."/>
            <person name="Barker E."/>
            <person name="Barker M.S."/>
            <person name="Bennetzen J.L."/>
            <person name="Bonawitz N.D."/>
            <person name="Chapple C."/>
            <person name="Cheng C."/>
            <person name="Correa L.G."/>
            <person name="Dacre M."/>
            <person name="DeBarry J."/>
            <person name="Dreyer I."/>
            <person name="Elias M."/>
            <person name="Engstrom E.M."/>
            <person name="Estelle M."/>
            <person name="Feng L."/>
            <person name="Finet C."/>
            <person name="Floyd S.K."/>
            <person name="Frommer W.B."/>
            <person name="Fujita T."/>
            <person name="Gramzow L."/>
            <person name="Gutensohn M."/>
            <person name="Harholt J."/>
            <person name="Hattori M."/>
            <person name="Heyl A."/>
            <person name="Hirai T."/>
            <person name="Hiwatashi Y."/>
            <person name="Ishikawa M."/>
            <person name="Iwata M."/>
            <person name="Karol K.G."/>
            <person name="Koehler B."/>
            <person name="Kolukisaoglu U."/>
            <person name="Kubo M."/>
            <person name="Kurata T."/>
            <person name="Lalonde S."/>
            <person name="Li K."/>
            <person name="Li Y."/>
            <person name="Litt A."/>
            <person name="Lyons E."/>
            <person name="Manning G."/>
            <person name="Maruyama T."/>
            <person name="Michael T.P."/>
            <person name="Mikami K."/>
            <person name="Miyazaki S."/>
            <person name="Morinaga S."/>
            <person name="Murata T."/>
            <person name="Mueller-Roeber B."/>
            <person name="Nelson D.R."/>
            <person name="Obara M."/>
            <person name="Oguri Y."/>
            <person name="Olmstead R.G."/>
            <person name="Onodera N."/>
            <person name="Petersen B.L."/>
            <person name="Pils B."/>
            <person name="Prigge M."/>
            <person name="Rensing S.A."/>
            <person name="Riano-Pachon D.M."/>
            <person name="Roberts A.W."/>
            <person name="Sato Y."/>
            <person name="Scheller H.V."/>
            <person name="Schulz B."/>
            <person name="Schulz C."/>
            <person name="Shakirov E.V."/>
            <person name="Shibagaki N."/>
            <person name="Shinohara N."/>
            <person name="Shippen D.E."/>
            <person name="Soerensen I."/>
            <person name="Sotooka R."/>
            <person name="Sugimoto N."/>
            <person name="Sugita M."/>
            <person name="Sumikawa N."/>
            <person name="Tanurdzic M."/>
            <person name="Theissen G."/>
            <person name="Ulvskov P."/>
            <person name="Wakazuki S."/>
            <person name="Weng J.K."/>
            <person name="Willats W.W."/>
            <person name="Wipf D."/>
            <person name="Wolf P.G."/>
            <person name="Yang L."/>
            <person name="Zimmer A.D."/>
            <person name="Zhu Q."/>
            <person name="Mitros T."/>
            <person name="Hellsten U."/>
            <person name="Loque D."/>
            <person name="Otillar R."/>
            <person name="Salamov A."/>
            <person name="Schmutz J."/>
            <person name="Shapiro H."/>
            <person name="Lindquist E."/>
            <person name="Lucas S."/>
            <person name="Rokhsar D."/>
            <person name="Grigoriev I.V."/>
        </authorList>
    </citation>
    <scope>NUCLEOTIDE SEQUENCE [LARGE SCALE GENOMIC DNA]</scope>
</reference>
<dbReference type="InterPro" id="IPR015943">
    <property type="entry name" value="WD40/YVTN_repeat-like_dom_sf"/>
</dbReference>
<dbReference type="InterPro" id="IPR052779">
    <property type="entry name" value="WDR62"/>
</dbReference>
<dbReference type="Pfam" id="PF24782">
    <property type="entry name" value="WD40_MABP1-WDR62_2nd"/>
    <property type="match status" value="1"/>
</dbReference>
<dbReference type="InParanoid" id="D8SDW4"/>
<feature type="compositionally biased region" description="Basic and acidic residues" evidence="3">
    <location>
        <begin position="816"/>
        <end position="829"/>
    </location>
</feature>
<dbReference type="KEGG" id="smo:SELMODRAFT_421024"/>